<dbReference type="Proteomes" id="UP000002036">
    <property type="component" value="Chromosome E"/>
</dbReference>
<dbReference type="OMA" id="PYLEIPC"/>
<dbReference type="InParanoid" id="C5DI52"/>
<dbReference type="GeneID" id="8292064"/>
<evidence type="ECO:0000313" key="2">
    <source>
        <dbReference type="EMBL" id="CAR23463.1"/>
    </source>
</evidence>
<dbReference type="PANTHER" id="PTHR12817">
    <property type="entry name" value="TRAFFICKING PROTEIN PARTICLE COMPLEX SUBUNIT 6B"/>
    <property type="match status" value="1"/>
</dbReference>
<dbReference type="eggNOG" id="KOG3316">
    <property type="taxonomic scope" value="Eukaryota"/>
</dbReference>
<sequence length="252" mass="28431">MGDSGLASEVNEHQRLQLQFQLFQESLPKVDETIYRMLLNEAVPLAISVEKSLTHHKEDATGQLEAELDSKLALESQQGDASHKLLKDYLAADQDQQTRIKTRLENIGFQLGQKLSQLLIFSNNPNLSFKDMDLLSVMKFVCRDVWKQVFGKQIDNLKTNHRGTFYLLDYNYKPIEPFTLEEDLSDQEQKLIEPFLHVPCGMIRGVLASLGFEKEGQVTCQATLVDPPDSKQAGAGTFTKSVSFNVQVLVGR</sequence>
<dbReference type="Gene3D" id="3.30.1380.20">
    <property type="entry name" value="Trafficking protein particle complex subunit 3"/>
    <property type="match status" value="1"/>
</dbReference>
<comment type="similarity">
    <text evidence="1">Belongs to the TRAPP small subunits family. BET3 subfamily.</text>
</comment>
<dbReference type="InterPro" id="IPR007194">
    <property type="entry name" value="TRAPP_component"/>
</dbReference>
<keyword evidence="3" id="KW-1185">Reference proteome</keyword>
<dbReference type="HOGENOM" id="CLU_076409_2_0_1"/>
<accession>C5DI52</accession>
<protein>
    <submittedName>
        <fullName evidence="2">KLTH0E09768p</fullName>
    </submittedName>
</protein>
<dbReference type="InterPro" id="IPR024096">
    <property type="entry name" value="NO_sig/Golgi_transp_ligand-bd"/>
</dbReference>
<gene>
    <name evidence="2" type="ordered locus">KLTH0E09768g</name>
</gene>
<dbReference type="CDD" id="cd14944">
    <property type="entry name" value="TRAPPC6A_Trs33"/>
    <property type="match status" value="1"/>
</dbReference>
<dbReference type="KEGG" id="lth:KLTH0E09768g"/>
<dbReference type="InterPro" id="IPR037992">
    <property type="entry name" value="TRAPPC6/Trs33"/>
</dbReference>
<evidence type="ECO:0000256" key="1">
    <source>
        <dbReference type="ARBA" id="ARBA00006218"/>
    </source>
</evidence>
<dbReference type="GO" id="GO:0005801">
    <property type="term" value="C:cis-Golgi network"/>
    <property type="evidence" value="ECO:0007669"/>
    <property type="project" value="TreeGrafter"/>
</dbReference>
<dbReference type="FunCoup" id="C5DI52">
    <property type="interactions" value="76"/>
</dbReference>
<dbReference type="STRING" id="559295.C5DI52"/>
<name>C5DI52_LACTC</name>
<dbReference type="Pfam" id="PF04051">
    <property type="entry name" value="TRAPP"/>
    <property type="match status" value="1"/>
</dbReference>
<dbReference type="GO" id="GO:0006888">
    <property type="term" value="P:endoplasmic reticulum to Golgi vesicle-mediated transport"/>
    <property type="evidence" value="ECO:0007669"/>
    <property type="project" value="TreeGrafter"/>
</dbReference>
<dbReference type="OrthoDB" id="941624at2759"/>
<dbReference type="EMBL" id="CU928169">
    <property type="protein sequence ID" value="CAR23463.1"/>
    <property type="molecule type" value="Genomic_DNA"/>
</dbReference>
<proteinExistence type="inferred from homology"/>
<dbReference type="GO" id="GO:0005802">
    <property type="term" value="C:trans-Golgi network"/>
    <property type="evidence" value="ECO:0007669"/>
    <property type="project" value="TreeGrafter"/>
</dbReference>
<evidence type="ECO:0000313" key="3">
    <source>
        <dbReference type="Proteomes" id="UP000002036"/>
    </source>
</evidence>
<reference evidence="2 3" key="1">
    <citation type="journal article" date="2009" name="Genome Res.">
        <title>Comparative genomics of protoploid Saccharomycetaceae.</title>
        <authorList>
            <consortium name="The Genolevures Consortium"/>
            <person name="Souciet J.-L."/>
            <person name="Dujon B."/>
            <person name="Gaillardin C."/>
            <person name="Johnston M."/>
            <person name="Baret P.V."/>
            <person name="Cliften P."/>
            <person name="Sherman D.J."/>
            <person name="Weissenbach J."/>
            <person name="Westhof E."/>
            <person name="Wincker P."/>
            <person name="Jubin C."/>
            <person name="Poulain J."/>
            <person name="Barbe V."/>
            <person name="Segurens B."/>
            <person name="Artiguenave F."/>
            <person name="Anthouard V."/>
            <person name="Vacherie B."/>
            <person name="Val M.-E."/>
            <person name="Fulton R.S."/>
            <person name="Minx P."/>
            <person name="Wilson R."/>
            <person name="Durrens P."/>
            <person name="Jean G."/>
            <person name="Marck C."/>
            <person name="Martin T."/>
            <person name="Nikolski M."/>
            <person name="Rolland T."/>
            <person name="Seret M.-L."/>
            <person name="Casaregola S."/>
            <person name="Despons L."/>
            <person name="Fairhead C."/>
            <person name="Fischer G."/>
            <person name="Lafontaine I."/>
            <person name="Leh V."/>
            <person name="Lemaire M."/>
            <person name="de Montigny J."/>
            <person name="Neuveglise C."/>
            <person name="Thierry A."/>
            <person name="Blanc-Lenfle I."/>
            <person name="Bleykasten C."/>
            <person name="Diffels J."/>
            <person name="Fritsch E."/>
            <person name="Frangeul L."/>
            <person name="Goeffon A."/>
            <person name="Jauniaux N."/>
            <person name="Kachouri-Lafond R."/>
            <person name="Payen C."/>
            <person name="Potier S."/>
            <person name="Pribylova L."/>
            <person name="Ozanne C."/>
            <person name="Richard G.-F."/>
            <person name="Sacerdot C."/>
            <person name="Straub M.-L."/>
            <person name="Talla E."/>
        </authorList>
    </citation>
    <scope>NUCLEOTIDE SEQUENCE [LARGE SCALE GENOMIC DNA]</scope>
    <source>
        <strain evidence="3">ATCC 56472 / CBS 6340 / NRRL Y-8284</strain>
    </source>
</reference>
<organism evidence="2 3">
    <name type="scientific">Lachancea thermotolerans (strain ATCC 56472 / CBS 6340 / NRRL Y-8284)</name>
    <name type="common">Yeast</name>
    <name type="synonym">Kluyveromyces thermotolerans</name>
    <dbReference type="NCBI Taxonomy" id="559295"/>
    <lineage>
        <taxon>Eukaryota</taxon>
        <taxon>Fungi</taxon>
        <taxon>Dikarya</taxon>
        <taxon>Ascomycota</taxon>
        <taxon>Saccharomycotina</taxon>
        <taxon>Saccharomycetes</taxon>
        <taxon>Saccharomycetales</taxon>
        <taxon>Saccharomycetaceae</taxon>
        <taxon>Lachancea</taxon>
    </lineage>
</organism>
<dbReference type="RefSeq" id="XP_002553900.1">
    <property type="nucleotide sequence ID" value="XM_002553854.1"/>
</dbReference>
<dbReference type="SUPFAM" id="SSF111126">
    <property type="entry name" value="Ligand-binding domain in the NO signalling and Golgi transport"/>
    <property type="match status" value="1"/>
</dbReference>
<dbReference type="PANTHER" id="PTHR12817:SF0">
    <property type="entry name" value="GEO08327P1"/>
    <property type="match status" value="1"/>
</dbReference>
<dbReference type="AlphaFoldDB" id="C5DI52"/>
<dbReference type="GO" id="GO:0030008">
    <property type="term" value="C:TRAPP complex"/>
    <property type="evidence" value="ECO:0007669"/>
    <property type="project" value="TreeGrafter"/>
</dbReference>